<gene>
    <name evidence="2" type="ORF">METZ01_LOCUS365982</name>
    <name evidence="3" type="ORF">METZ01_LOCUS494218</name>
</gene>
<evidence type="ECO:0000313" key="3">
    <source>
        <dbReference type="EMBL" id="SVE41364.1"/>
    </source>
</evidence>
<dbReference type="AlphaFoldDB" id="A0A383DAK8"/>
<organism evidence="3">
    <name type="scientific">marine metagenome</name>
    <dbReference type="NCBI Taxonomy" id="408172"/>
    <lineage>
        <taxon>unclassified sequences</taxon>
        <taxon>metagenomes</taxon>
        <taxon>ecological metagenomes</taxon>
    </lineage>
</organism>
<evidence type="ECO:0000313" key="2">
    <source>
        <dbReference type="EMBL" id="SVD13128.1"/>
    </source>
</evidence>
<protein>
    <submittedName>
        <fullName evidence="3">Uncharacterized protein</fullName>
    </submittedName>
</protein>
<dbReference type="EMBL" id="UINC01131425">
    <property type="protein sequence ID" value="SVD13128.1"/>
    <property type="molecule type" value="Genomic_DNA"/>
</dbReference>
<sequence>MKASTIRKAMVEAAEFIELGAILLPLFVADTIMLSYFLP</sequence>
<evidence type="ECO:0000256" key="1">
    <source>
        <dbReference type="SAM" id="Phobius"/>
    </source>
</evidence>
<proteinExistence type="predicted"/>
<keyword evidence="1" id="KW-0472">Membrane</keyword>
<accession>A0A383DAK8</accession>
<keyword evidence="1" id="KW-1133">Transmembrane helix</keyword>
<feature type="transmembrane region" description="Helical" evidence="1">
    <location>
        <begin position="16"/>
        <end position="38"/>
    </location>
</feature>
<reference evidence="3" key="1">
    <citation type="submission" date="2018-05" db="EMBL/GenBank/DDBJ databases">
        <authorList>
            <person name="Lanie J.A."/>
            <person name="Ng W.-L."/>
            <person name="Kazmierczak K.M."/>
            <person name="Andrzejewski T.M."/>
            <person name="Davidsen T.M."/>
            <person name="Wayne K.J."/>
            <person name="Tettelin H."/>
            <person name="Glass J.I."/>
            <person name="Rusch D."/>
            <person name="Podicherti R."/>
            <person name="Tsui H.-C.T."/>
            <person name="Winkler M.E."/>
        </authorList>
    </citation>
    <scope>NUCLEOTIDE SEQUENCE</scope>
</reference>
<name>A0A383DAK8_9ZZZZ</name>
<keyword evidence="1" id="KW-0812">Transmembrane</keyword>
<dbReference type="EMBL" id="UINC01215603">
    <property type="protein sequence ID" value="SVE41364.1"/>
    <property type="molecule type" value="Genomic_DNA"/>
</dbReference>